<evidence type="ECO:0000313" key="3">
    <source>
        <dbReference type="Proteomes" id="UP001066276"/>
    </source>
</evidence>
<keyword evidence="3" id="KW-1185">Reference proteome</keyword>
<feature type="region of interest" description="Disordered" evidence="1">
    <location>
        <begin position="32"/>
        <end position="52"/>
    </location>
</feature>
<dbReference type="AlphaFoldDB" id="A0AAV7QY71"/>
<proteinExistence type="predicted"/>
<accession>A0AAV7QY71</accession>
<name>A0AAV7QY71_PLEWA</name>
<dbReference type="Proteomes" id="UP001066276">
    <property type="component" value="Chromosome 6"/>
</dbReference>
<protein>
    <submittedName>
        <fullName evidence="2">Uncharacterized protein</fullName>
    </submittedName>
</protein>
<comment type="caution">
    <text evidence="2">The sequence shown here is derived from an EMBL/GenBank/DDBJ whole genome shotgun (WGS) entry which is preliminary data.</text>
</comment>
<evidence type="ECO:0000256" key="1">
    <source>
        <dbReference type="SAM" id="MobiDB-lite"/>
    </source>
</evidence>
<organism evidence="2 3">
    <name type="scientific">Pleurodeles waltl</name>
    <name type="common">Iberian ribbed newt</name>
    <dbReference type="NCBI Taxonomy" id="8319"/>
    <lineage>
        <taxon>Eukaryota</taxon>
        <taxon>Metazoa</taxon>
        <taxon>Chordata</taxon>
        <taxon>Craniata</taxon>
        <taxon>Vertebrata</taxon>
        <taxon>Euteleostomi</taxon>
        <taxon>Amphibia</taxon>
        <taxon>Batrachia</taxon>
        <taxon>Caudata</taxon>
        <taxon>Salamandroidea</taxon>
        <taxon>Salamandridae</taxon>
        <taxon>Pleurodelinae</taxon>
        <taxon>Pleurodeles</taxon>
    </lineage>
</organism>
<reference evidence="2" key="1">
    <citation type="journal article" date="2022" name="bioRxiv">
        <title>Sequencing and chromosome-scale assembly of the giantPleurodeles waltlgenome.</title>
        <authorList>
            <person name="Brown T."/>
            <person name="Elewa A."/>
            <person name="Iarovenko S."/>
            <person name="Subramanian E."/>
            <person name="Araus A.J."/>
            <person name="Petzold A."/>
            <person name="Susuki M."/>
            <person name="Suzuki K.-i.T."/>
            <person name="Hayashi T."/>
            <person name="Toyoda A."/>
            <person name="Oliveira C."/>
            <person name="Osipova E."/>
            <person name="Leigh N.D."/>
            <person name="Simon A."/>
            <person name="Yun M.H."/>
        </authorList>
    </citation>
    <scope>NUCLEOTIDE SEQUENCE</scope>
    <source>
        <strain evidence="2">20211129_DDA</strain>
        <tissue evidence="2">Liver</tissue>
    </source>
</reference>
<sequence length="171" mass="19606">MCVMMVGKAITARFFGHIARGHHIQGPRLSQRRLARERGGRERQAPRPPPYNKAAADWLKWSAARMHCLIRSAEGAHEEDDFPLGQMTLLNQWERREHFQVPWTTEPVSRVKYARVAFHSCLQERGPGGIHIKGILSGMQSKGVLSGTQYHSDDEIMNIFEEVMQKDEIFD</sequence>
<feature type="compositionally biased region" description="Basic and acidic residues" evidence="1">
    <location>
        <begin position="34"/>
        <end position="45"/>
    </location>
</feature>
<gene>
    <name evidence="2" type="ORF">NDU88_010741</name>
</gene>
<dbReference type="EMBL" id="JANPWB010000010">
    <property type="protein sequence ID" value="KAJ1144442.1"/>
    <property type="molecule type" value="Genomic_DNA"/>
</dbReference>
<evidence type="ECO:0000313" key="2">
    <source>
        <dbReference type="EMBL" id="KAJ1144442.1"/>
    </source>
</evidence>